<comment type="similarity">
    <text evidence="4">Belongs to the metallo-beta-lactamase superfamily. Class-B beta-lactamase family.</text>
</comment>
<dbReference type="GO" id="GO:0042597">
    <property type="term" value="C:periplasmic space"/>
    <property type="evidence" value="ECO:0007669"/>
    <property type="project" value="UniProtKB-SubCell"/>
</dbReference>
<comment type="subcellular location">
    <subcellularLocation>
        <location evidence="3">Periplasm</location>
    </subcellularLocation>
</comment>
<feature type="domain" description="Metallo-beta-lactamase" evidence="13">
    <location>
        <begin position="26"/>
        <end position="195"/>
    </location>
</feature>
<comment type="cofactor">
    <cofactor evidence="2">
        <name>Zn(2+)</name>
        <dbReference type="ChEBI" id="CHEBI:29105"/>
    </cofactor>
</comment>
<keyword evidence="15" id="KW-1185">Reference proteome</keyword>
<dbReference type="SMART" id="SM00849">
    <property type="entry name" value="Lactamase_B"/>
    <property type="match status" value="1"/>
</dbReference>
<accession>A0A846R3D4</accession>
<name>A0A846R3D4_9FLAO</name>
<dbReference type="GO" id="GO:0017001">
    <property type="term" value="P:antibiotic catabolic process"/>
    <property type="evidence" value="ECO:0007669"/>
    <property type="project" value="InterPro"/>
</dbReference>
<gene>
    <name evidence="14" type="ORF">GGR42_002976</name>
</gene>
<evidence type="ECO:0000256" key="8">
    <source>
        <dbReference type="ARBA" id="ARBA00022729"/>
    </source>
</evidence>
<evidence type="ECO:0000256" key="4">
    <source>
        <dbReference type="ARBA" id="ARBA00005250"/>
    </source>
</evidence>
<evidence type="ECO:0000256" key="12">
    <source>
        <dbReference type="ARBA" id="ARBA00023251"/>
    </source>
</evidence>
<proteinExistence type="inferred from homology"/>
<evidence type="ECO:0000256" key="11">
    <source>
        <dbReference type="ARBA" id="ARBA00022833"/>
    </source>
</evidence>
<evidence type="ECO:0000256" key="7">
    <source>
        <dbReference type="ARBA" id="ARBA00022723"/>
    </source>
</evidence>
<keyword evidence="8" id="KW-0732">Signal</keyword>
<dbReference type="InterPro" id="IPR001018">
    <property type="entry name" value="Beta-lactamase_class-B_CS"/>
</dbReference>
<dbReference type="PANTHER" id="PTHR42951:SF4">
    <property type="entry name" value="ACYL-COENZYME A THIOESTERASE MBLAC2"/>
    <property type="match status" value="1"/>
</dbReference>
<dbReference type="Gene3D" id="3.60.15.10">
    <property type="entry name" value="Ribonuclease Z/Hydroxyacylglutathione hydrolase-like"/>
    <property type="match status" value="1"/>
</dbReference>
<dbReference type="InterPro" id="IPR050855">
    <property type="entry name" value="NDM-1-like"/>
</dbReference>
<dbReference type="EMBL" id="JAATJJ010000002">
    <property type="protein sequence ID" value="NJB72485.1"/>
    <property type="molecule type" value="Genomic_DNA"/>
</dbReference>
<dbReference type="InterPro" id="IPR001279">
    <property type="entry name" value="Metallo-B-lactamas"/>
</dbReference>
<dbReference type="InterPro" id="IPR036866">
    <property type="entry name" value="RibonucZ/Hydroxyglut_hydro"/>
</dbReference>
<evidence type="ECO:0000256" key="3">
    <source>
        <dbReference type="ARBA" id="ARBA00004418"/>
    </source>
</evidence>
<dbReference type="Pfam" id="PF00753">
    <property type="entry name" value="Lactamase_B"/>
    <property type="match status" value="1"/>
</dbReference>
<comment type="catalytic activity">
    <reaction evidence="1">
        <text>a beta-lactam + H2O = a substituted beta-amino acid</text>
        <dbReference type="Rhea" id="RHEA:20401"/>
        <dbReference type="ChEBI" id="CHEBI:15377"/>
        <dbReference type="ChEBI" id="CHEBI:35627"/>
        <dbReference type="ChEBI" id="CHEBI:140347"/>
        <dbReference type="EC" id="3.5.2.6"/>
    </reaction>
</comment>
<evidence type="ECO:0000256" key="10">
    <source>
        <dbReference type="ARBA" id="ARBA00022801"/>
    </source>
</evidence>
<organism evidence="14 15">
    <name type="scientific">Saonia flava</name>
    <dbReference type="NCBI Taxonomy" id="523696"/>
    <lineage>
        <taxon>Bacteria</taxon>
        <taxon>Pseudomonadati</taxon>
        <taxon>Bacteroidota</taxon>
        <taxon>Flavobacteriia</taxon>
        <taxon>Flavobacteriales</taxon>
        <taxon>Flavobacteriaceae</taxon>
        <taxon>Saonia</taxon>
    </lineage>
</organism>
<dbReference type="CDD" id="cd16302">
    <property type="entry name" value="CcrA-like_MBL-B1"/>
    <property type="match status" value="1"/>
</dbReference>
<dbReference type="NCBIfam" id="NF033088">
    <property type="entry name" value="bla_subclass_B1"/>
    <property type="match status" value="1"/>
</dbReference>
<sequence length="214" mass="23360">MLVNKIAPHVYQHISYLNAGSFGLVPCNGLVIINKNEAIIFDTPTGIDASNELISWVENGLHCKIKAIIPTHFHADCLAGLDAFHKKNIPSYANDSTISLAKAFNKTVPMNGFSNSLELKVGNQMVIAEFHGEGHTKDNIVGYFPYDEVLFGGCLVKEKGAGKGNLEDANIVDWAHTVSKIKEKYKNLKVVVPGHGKSGGSELLDYTIDLFTFN</sequence>
<dbReference type="AlphaFoldDB" id="A0A846R3D4"/>
<comment type="subunit">
    <text evidence="5">Monomer.</text>
</comment>
<evidence type="ECO:0000256" key="1">
    <source>
        <dbReference type="ARBA" id="ARBA00001526"/>
    </source>
</evidence>
<evidence type="ECO:0000256" key="9">
    <source>
        <dbReference type="ARBA" id="ARBA00022764"/>
    </source>
</evidence>
<keyword evidence="9" id="KW-0574">Periplasm</keyword>
<keyword evidence="12" id="KW-0046">Antibiotic resistance</keyword>
<dbReference type="GO" id="GO:0008800">
    <property type="term" value="F:beta-lactamase activity"/>
    <property type="evidence" value="ECO:0007669"/>
    <property type="project" value="UniProtKB-EC"/>
</dbReference>
<dbReference type="PROSITE" id="PS00744">
    <property type="entry name" value="BETA_LACTAMASE_B_2"/>
    <property type="match status" value="1"/>
</dbReference>
<protein>
    <recommendedName>
        <fullName evidence="6">beta-lactamase</fullName>
        <ecNumber evidence="6">3.5.2.6</ecNumber>
    </recommendedName>
</protein>
<dbReference type="GO" id="GO:0008270">
    <property type="term" value="F:zinc ion binding"/>
    <property type="evidence" value="ECO:0007669"/>
    <property type="project" value="InterPro"/>
</dbReference>
<evidence type="ECO:0000256" key="2">
    <source>
        <dbReference type="ARBA" id="ARBA00001947"/>
    </source>
</evidence>
<keyword evidence="7" id="KW-0479">Metal-binding</keyword>
<dbReference type="GO" id="GO:0046677">
    <property type="term" value="P:response to antibiotic"/>
    <property type="evidence" value="ECO:0007669"/>
    <property type="project" value="UniProtKB-KW"/>
</dbReference>
<evidence type="ECO:0000313" key="14">
    <source>
        <dbReference type="EMBL" id="NJB72485.1"/>
    </source>
</evidence>
<keyword evidence="11" id="KW-0862">Zinc</keyword>
<evidence type="ECO:0000259" key="13">
    <source>
        <dbReference type="SMART" id="SM00849"/>
    </source>
</evidence>
<evidence type="ECO:0000256" key="6">
    <source>
        <dbReference type="ARBA" id="ARBA00012865"/>
    </source>
</evidence>
<dbReference type="InterPro" id="IPR058199">
    <property type="entry name" value="BlaB//VIM/IMP-1"/>
</dbReference>
<evidence type="ECO:0000256" key="5">
    <source>
        <dbReference type="ARBA" id="ARBA00011245"/>
    </source>
</evidence>
<dbReference type="SUPFAM" id="SSF56281">
    <property type="entry name" value="Metallo-hydrolase/oxidoreductase"/>
    <property type="match status" value="1"/>
</dbReference>
<dbReference type="EC" id="3.5.2.6" evidence="6"/>
<dbReference type="Proteomes" id="UP000590442">
    <property type="component" value="Unassembled WGS sequence"/>
</dbReference>
<dbReference type="PANTHER" id="PTHR42951">
    <property type="entry name" value="METALLO-BETA-LACTAMASE DOMAIN-CONTAINING"/>
    <property type="match status" value="1"/>
</dbReference>
<reference evidence="14 15" key="1">
    <citation type="submission" date="2020-03" db="EMBL/GenBank/DDBJ databases">
        <title>Genomic Encyclopedia of Type Strains, Phase IV (KMG-IV): sequencing the most valuable type-strain genomes for metagenomic binning, comparative biology and taxonomic classification.</title>
        <authorList>
            <person name="Goeker M."/>
        </authorList>
    </citation>
    <scope>NUCLEOTIDE SEQUENCE [LARGE SCALE GENOMIC DNA]</scope>
    <source>
        <strain evidence="14 15">DSM 29762</strain>
    </source>
</reference>
<evidence type="ECO:0000313" key="15">
    <source>
        <dbReference type="Proteomes" id="UP000590442"/>
    </source>
</evidence>
<keyword evidence="10 14" id="KW-0378">Hydrolase</keyword>
<comment type="caution">
    <text evidence="14">The sequence shown here is derived from an EMBL/GenBank/DDBJ whole genome shotgun (WGS) entry which is preliminary data.</text>
</comment>